<feature type="transmembrane region" description="Helical" evidence="6">
    <location>
        <begin position="35"/>
        <end position="57"/>
    </location>
</feature>
<protein>
    <submittedName>
        <fullName evidence="7">Arginine exporter protein ArgO</fullName>
    </submittedName>
</protein>
<evidence type="ECO:0000313" key="7">
    <source>
        <dbReference type="EMBL" id="CAB4049586.1"/>
    </source>
</evidence>
<dbReference type="Pfam" id="PF01810">
    <property type="entry name" value="LysE"/>
    <property type="match status" value="1"/>
</dbReference>
<keyword evidence="2" id="KW-1003">Cell membrane</keyword>
<dbReference type="InterPro" id="IPR001123">
    <property type="entry name" value="LeuE-type"/>
</dbReference>
<feature type="transmembrane region" description="Helical" evidence="6">
    <location>
        <begin position="180"/>
        <end position="202"/>
    </location>
</feature>
<comment type="subcellular location">
    <subcellularLocation>
        <location evidence="1">Cell membrane</location>
        <topology evidence="1">Multi-pass membrane protein</topology>
    </subcellularLocation>
</comment>
<keyword evidence="4 6" id="KW-1133">Transmembrane helix</keyword>
<proteinExistence type="predicted"/>
<dbReference type="Proteomes" id="UP000494102">
    <property type="component" value="Unassembled WGS sequence"/>
</dbReference>
<sequence length="205" mass="21167">MIDSSALVEGVLLGASLFASVGPKDTFVVKISIPSAYPLLIACVCAGSDALLIAAGSRGLAAAVSRSPSLLSVALLGGIVYLACNGLIALRSAIRRKNVDDIEAAVGQPLLQTLLATAAVSLLNPYAWIDTVLVFGSIIANRPADSRLSLAVGAVLASLTWFLLLTYGARSCRSLFARAIAWRMLDAFAAAMMLTLAIHLAISGP</sequence>
<accession>A0A6J5K6W1</accession>
<evidence type="ECO:0000256" key="4">
    <source>
        <dbReference type="ARBA" id="ARBA00022989"/>
    </source>
</evidence>
<dbReference type="AlphaFoldDB" id="A0A6J5K6W1"/>
<gene>
    <name evidence="7" type="primary">argO_2</name>
    <name evidence="7" type="ORF">LMG9964_03246</name>
</gene>
<name>A0A6J5K6W1_9BURK</name>
<dbReference type="EMBL" id="CADILN010000004">
    <property type="protein sequence ID" value="CAB4049586.1"/>
    <property type="molecule type" value="Genomic_DNA"/>
</dbReference>
<evidence type="ECO:0000256" key="3">
    <source>
        <dbReference type="ARBA" id="ARBA00022692"/>
    </source>
</evidence>
<organism evidence="7 8">
    <name type="scientific">Paraburkholderia phenoliruptrix</name>
    <dbReference type="NCBI Taxonomy" id="252970"/>
    <lineage>
        <taxon>Bacteria</taxon>
        <taxon>Pseudomonadati</taxon>
        <taxon>Pseudomonadota</taxon>
        <taxon>Betaproteobacteria</taxon>
        <taxon>Burkholderiales</taxon>
        <taxon>Burkholderiaceae</taxon>
        <taxon>Paraburkholderia</taxon>
    </lineage>
</organism>
<feature type="transmembrane region" description="Helical" evidence="6">
    <location>
        <begin position="69"/>
        <end position="90"/>
    </location>
</feature>
<evidence type="ECO:0000256" key="1">
    <source>
        <dbReference type="ARBA" id="ARBA00004651"/>
    </source>
</evidence>
<feature type="transmembrane region" description="Helical" evidence="6">
    <location>
        <begin position="6"/>
        <end position="23"/>
    </location>
</feature>
<evidence type="ECO:0000313" key="8">
    <source>
        <dbReference type="Proteomes" id="UP000494102"/>
    </source>
</evidence>
<evidence type="ECO:0000256" key="2">
    <source>
        <dbReference type="ARBA" id="ARBA00022475"/>
    </source>
</evidence>
<dbReference type="PANTHER" id="PTHR30086">
    <property type="entry name" value="ARGININE EXPORTER PROTEIN ARGO"/>
    <property type="match status" value="1"/>
</dbReference>
<feature type="transmembrane region" description="Helical" evidence="6">
    <location>
        <begin position="110"/>
        <end position="128"/>
    </location>
</feature>
<keyword evidence="3 6" id="KW-0812">Transmembrane</keyword>
<evidence type="ECO:0000256" key="6">
    <source>
        <dbReference type="SAM" id="Phobius"/>
    </source>
</evidence>
<reference evidence="7 8" key="1">
    <citation type="submission" date="2020-04" db="EMBL/GenBank/DDBJ databases">
        <authorList>
            <person name="De Canck E."/>
        </authorList>
    </citation>
    <scope>NUCLEOTIDE SEQUENCE [LARGE SCALE GENOMIC DNA]</scope>
    <source>
        <strain evidence="7 8">LMG 9964</strain>
    </source>
</reference>
<dbReference type="GO" id="GO:0015171">
    <property type="term" value="F:amino acid transmembrane transporter activity"/>
    <property type="evidence" value="ECO:0007669"/>
    <property type="project" value="TreeGrafter"/>
</dbReference>
<dbReference type="GeneID" id="27795849"/>
<dbReference type="PANTHER" id="PTHR30086:SF20">
    <property type="entry name" value="ARGININE EXPORTER PROTEIN ARGO-RELATED"/>
    <property type="match status" value="1"/>
</dbReference>
<feature type="transmembrane region" description="Helical" evidence="6">
    <location>
        <begin position="148"/>
        <end position="168"/>
    </location>
</feature>
<keyword evidence="5 6" id="KW-0472">Membrane</keyword>
<evidence type="ECO:0000256" key="5">
    <source>
        <dbReference type="ARBA" id="ARBA00023136"/>
    </source>
</evidence>
<dbReference type="GO" id="GO:0005886">
    <property type="term" value="C:plasma membrane"/>
    <property type="evidence" value="ECO:0007669"/>
    <property type="project" value="UniProtKB-SubCell"/>
</dbReference>
<dbReference type="RefSeq" id="WP_015001807.1">
    <property type="nucleotide sequence ID" value="NZ_CADILN010000004.1"/>
</dbReference>